<organism evidence="2 3">
    <name type="scientific">Aphanomyces astaci</name>
    <name type="common">Crayfish plague agent</name>
    <dbReference type="NCBI Taxonomy" id="112090"/>
    <lineage>
        <taxon>Eukaryota</taxon>
        <taxon>Sar</taxon>
        <taxon>Stramenopiles</taxon>
        <taxon>Oomycota</taxon>
        <taxon>Saprolegniomycetes</taxon>
        <taxon>Saprolegniales</taxon>
        <taxon>Verrucalvaceae</taxon>
        <taxon>Aphanomyces</taxon>
    </lineage>
</organism>
<dbReference type="Proteomes" id="UP000469452">
    <property type="component" value="Unassembled WGS sequence"/>
</dbReference>
<proteinExistence type="predicted"/>
<dbReference type="AlphaFoldDB" id="A0A6A5AB28"/>
<reference evidence="2 3" key="1">
    <citation type="submission" date="2019-06" db="EMBL/GenBank/DDBJ databases">
        <title>Genomics analysis of Aphanomyces spp. identifies a new class of oomycete effector associated with host adaptation.</title>
        <authorList>
            <person name="Gaulin E."/>
        </authorList>
    </citation>
    <scope>NUCLEOTIDE SEQUENCE [LARGE SCALE GENOMIC DNA]</scope>
    <source>
        <strain evidence="2 3">E</strain>
    </source>
</reference>
<evidence type="ECO:0000313" key="3">
    <source>
        <dbReference type="Proteomes" id="UP000469452"/>
    </source>
</evidence>
<comment type="caution">
    <text evidence="2">The sequence shown here is derived from an EMBL/GenBank/DDBJ whole genome shotgun (WGS) entry which is preliminary data.</text>
</comment>
<evidence type="ECO:0000256" key="1">
    <source>
        <dbReference type="SAM" id="MobiDB-lite"/>
    </source>
</evidence>
<gene>
    <name evidence="2" type="ORF">AaE_008326</name>
</gene>
<protein>
    <submittedName>
        <fullName evidence="2">Uncharacterized protein</fullName>
    </submittedName>
</protein>
<evidence type="ECO:0000313" key="2">
    <source>
        <dbReference type="EMBL" id="KAF0745948.1"/>
    </source>
</evidence>
<dbReference type="EMBL" id="VJMI01014152">
    <property type="protein sequence ID" value="KAF0745948.1"/>
    <property type="molecule type" value="Genomic_DNA"/>
</dbReference>
<feature type="region of interest" description="Disordered" evidence="1">
    <location>
        <begin position="37"/>
        <end position="85"/>
    </location>
</feature>
<sequence>MQKHNVSNDVAIILMLDVLLKKHGVDVDQVFLGHAKRKPTNAQQAAGANELESSEEEVVQSPPSKKRLMAKQAAAKRRAAKSGNK</sequence>
<name>A0A6A5AB28_APHAT</name>
<accession>A0A6A5AB28</accession>
<feature type="compositionally biased region" description="Basic residues" evidence="1">
    <location>
        <begin position="64"/>
        <end position="85"/>
    </location>
</feature>